<protein>
    <submittedName>
        <fullName evidence="2">Uncharacterized protein</fullName>
    </submittedName>
</protein>
<feature type="compositionally biased region" description="Polar residues" evidence="1">
    <location>
        <begin position="1"/>
        <end position="10"/>
    </location>
</feature>
<name>A0ABP5Q7V4_9MICO</name>
<organism evidence="2 3">
    <name type="scientific">Herbiconiux moechotypicola</name>
    <dbReference type="NCBI Taxonomy" id="637393"/>
    <lineage>
        <taxon>Bacteria</taxon>
        <taxon>Bacillati</taxon>
        <taxon>Actinomycetota</taxon>
        <taxon>Actinomycetes</taxon>
        <taxon>Micrococcales</taxon>
        <taxon>Microbacteriaceae</taxon>
        <taxon>Herbiconiux</taxon>
    </lineage>
</organism>
<gene>
    <name evidence="2" type="ORF">GCM10009851_10360</name>
</gene>
<comment type="caution">
    <text evidence="2">The sequence shown here is derived from an EMBL/GenBank/DDBJ whole genome shotgun (WGS) entry which is preliminary data.</text>
</comment>
<evidence type="ECO:0000313" key="2">
    <source>
        <dbReference type="EMBL" id="GAA2227978.1"/>
    </source>
</evidence>
<accession>A0ABP5Q7V4</accession>
<sequence>MNHPTTCNDTRTPRPASRIPMPRRYRPPRPPVTARPAFTPSLTPPRTALRPTRLLAGVAHFATRAAILAVYNATRRLAWRNRRVRAWTGRDARGEQARGMSGPGEGG</sequence>
<proteinExistence type="predicted"/>
<evidence type="ECO:0000313" key="3">
    <source>
        <dbReference type="Proteomes" id="UP001500929"/>
    </source>
</evidence>
<feature type="region of interest" description="Disordered" evidence="1">
    <location>
        <begin position="86"/>
        <end position="107"/>
    </location>
</feature>
<keyword evidence="3" id="KW-1185">Reference proteome</keyword>
<reference evidence="3" key="1">
    <citation type="journal article" date="2019" name="Int. J. Syst. Evol. Microbiol.">
        <title>The Global Catalogue of Microorganisms (GCM) 10K type strain sequencing project: providing services to taxonomists for standard genome sequencing and annotation.</title>
        <authorList>
            <consortium name="The Broad Institute Genomics Platform"/>
            <consortium name="The Broad Institute Genome Sequencing Center for Infectious Disease"/>
            <person name="Wu L."/>
            <person name="Ma J."/>
        </authorList>
    </citation>
    <scope>NUCLEOTIDE SEQUENCE [LARGE SCALE GENOMIC DNA]</scope>
    <source>
        <strain evidence="3">JCM 16117</strain>
    </source>
</reference>
<evidence type="ECO:0000256" key="1">
    <source>
        <dbReference type="SAM" id="MobiDB-lite"/>
    </source>
</evidence>
<feature type="region of interest" description="Disordered" evidence="1">
    <location>
        <begin position="1"/>
        <end position="48"/>
    </location>
</feature>
<dbReference type="Proteomes" id="UP001500929">
    <property type="component" value="Unassembled WGS sequence"/>
</dbReference>
<dbReference type="EMBL" id="BAAAQY010000003">
    <property type="protein sequence ID" value="GAA2227978.1"/>
    <property type="molecule type" value="Genomic_DNA"/>
</dbReference>